<comment type="caution">
    <text evidence="1">The sequence shown here is derived from an EMBL/GenBank/DDBJ whole genome shotgun (WGS) entry which is preliminary data.</text>
</comment>
<keyword evidence="2" id="KW-1185">Reference proteome</keyword>
<name>A0A0B2VL53_TOXCA</name>
<proteinExistence type="predicted"/>
<dbReference type="Proteomes" id="UP000031036">
    <property type="component" value="Unassembled WGS sequence"/>
</dbReference>
<accession>A0A0B2VL53</accession>
<sequence>MFVSSTTYSQYHLRENPSTIAVSEQNGVKSFTICCYFTHTQKVIFTVIATDYVRLSSITTKQFSVSLFVHTSYTHILALYFRILYCADRINDFLSSTKIKRLKRYASKIHINPSNATKSNITATNQSIISNCDQTPIAQTVNSKPTSLITSTSTTINR</sequence>
<protein>
    <submittedName>
        <fullName evidence="1">Uncharacterized protein</fullName>
    </submittedName>
</protein>
<organism evidence="1 2">
    <name type="scientific">Toxocara canis</name>
    <name type="common">Canine roundworm</name>
    <dbReference type="NCBI Taxonomy" id="6265"/>
    <lineage>
        <taxon>Eukaryota</taxon>
        <taxon>Metazoa</taxon>
        <taxon>Ecdysozoa</taxon>
        <taxon>Nematoda</taxon>
        <taxon>Chromadorea</taxon>
        <taxon>Rhabditida</taxon>
        <taxon>Spirurina</taxon>
        <taxon>Ascaridomorpha</taxon>
        <taxon>Ascaridoidea</taxon>
        <taxon>Toxocaridae</taxon>
        <taxon>Toxocara</taxon>
    </lineage>
</organism>
<reference evidence="1 2" key="1">
    <citation type="submission" date="2014-11" db="EMBL/GenBank/DDBJ databases">
        <title>Genetic blueprint of the zoonotic pathogen Toxocara canis.</title>
        <authorList>
            <person name="Zhu X.-Q."/>
            <person name="Korhonen P.K."/>
            <person name="Cai H."/>
            <person name="Young N.D."/>
            <person name="Nejsum P."/>
            <person name="von Samson-Himmelstjerna G."/>
            <person name="Boag P.R."/>
            <person name="Tan P."/>
            <person name="Li Q."/>
            <person name="Min J."/>
            <person name="Yang Y."/>
            <person name="Wang X."/>
            <person name="Fang X."/>
            <person name="Hall R.S."/>
            <person name="Hofmann A."/>
            <person name="Sternberg P.W."/>
            <person name="Jex A.R."/>
            <person name="Gasser R.B."/>
        </authorList>
    </citation>
    <scope>NUCLEOTIDE SEQUENCE [LARGE SCALE GENOMIC DNA]</scope>
    <source>
        <strain evidence="1">PN_DK_2014</strain>
    </source>
</reference>
<evidence type="ECO:0000313" key="1">
    <source>
        <dbReference type="EMBL" id="KHN82177.1"/>
    </source>
</evidence>
<evidence type="ECO:0000313" key="2">
    <source>
        <dbReference type="Proteomes" id="UP000031036"/>
    </source>
</evidence>
<gene>
    <name evidence="1" type="ORF">Tcan_00242</name>
</gene>
<dbReference type="EMBL" id="JPKZ01001397">
    <property type="protein sequence ID" value="KHN82177.1"/>
    <property type="molecule type" value="Genomic_DNA"/>
</dbReference>
<dbReference type="AlphaFoldDB" id="A0A0B2VL53"/>